<evidence type="ECO:0000313" key="1">
    <source>
        <dbReference type="EMBL" id="JAE31922.1"/>
    </source>
</evidence>
<protein>
    <submittedName>
        <fullName evidence="1">Uncharacterized protein</fullName>
    </submittedName>
</protein>
<sequence length="89" mass="10371">MLTLPHLLMQPGSAMLAERRTGVMARSCNRCNTATASRRVLYVFEEMRQSAMVHHFTSYNHSNEVYARVSTLFCHYYGRLVWYDGISMF</sequence>
<dbReference type="AlphaFoldDB" id="A0A0A9H590"/>
<reference evidence="1" key="1">
    <citation type="submission" date="2014-09" db="EMBL/GenBank/DDBJ databases">
        <authorList>
            <person name="Magalhaes I.L.F."/>
            <person name="Oliveira U."/>
            <person name="Santos F.R."/>
            <person name="Vidigal T.H.D.A."/>
            <person name="Brescovit A.D."/>
            <person name="Santos A.J."/>
        </authorList>
    </citation>
    <scope>NUCLEOTIDE SEQUENCE</scope>
    <source>
        <tissue evidence="1">Shoot tissue taken approximately 20 cm above the soil surface</tissue>
    </source>
</reference>
<reference evidence="1" key="2">
    <citation type="journal article" date="2015" name="Data Brief">
        <title>Shoot transcriptome of the giant reed, Arundo donax.</title>
        <authorList>
            <person name="Barrero R.A."/>
            <person name="Guerrero F.D."/>
            <person name="Moolhuijzen P."/>
            <person name="Goolsby J.A."/>
            <person name="Tidwell J."/>
            <person name="Bellgard S.E."/>
            <person name="Bellgard M.I."/>
        </authorList>
    </citation>
    <scope>NUCLEOTIDE SEQUENCE</scope>
    <source>
        <tissue evidence="1">Shoot tissue taken approximately 20 cm above the soil surface</tissue>
    </source>
</reference>
<dbReference type="EMBL" id="GBRH01165974">
    <property type="protein sequence ID" value="JAE31922.1"/>
    <property type="molecule type" value="Transcribed_RNA"/>
</dbReference>
<proteinExistence type="predicted"/>
<organism evidence="1">
    <name type="scientific">Arundo donax</name>
    <name type="common">Giant reed</name>
    <name type="synonym">Donax arundinaceus</name>
    <dbReference type="NCBI Taxonomy" id="35708"/>
    <lineage>
        <taxon>Eukaryota</taxon>
        <taxon>Viridiplantae</taxon>
        <taxon>Streptophyta</taxon>
        <taxon>Embryophyta</taxon>
        <taxon>Tracheophyta</taxon>
        <taxon>Spermatophyta</taxon>
        <taxon>Magnoliopsida</taxon>
        <taxon>Liliopsida</taxon>
        <taxon>Poales</taxon>
        <taxon>Poaceae</taxon>
        <taxon>PACMAD clade</taxon>
        <taxon>Arundinoideae</taxon>
        <taxon>Arundineae</taxon>
        <taxon>Arundo</taxon>
    </lineage>
</organism>
<accession>A0A0A9H590</accession>
<name>A0A0A9H590_ARUDO</name>